<name>A0AAD0WBH7_9GAMM</name>
<reference evidence="3 4" key="1">
    <citation type="submission" date="2018-08" db="EMBL/GenBank/DDBJ databases">
        <title>Draft genome sequence of Pseudoalteromonas donghaensis HJ51.</title>
        <authorList>
            <person name="Oh J."/>
            <person name="Roh D."/>
        </authorList>
    </citation>
    <scope>NUCLEOTIDE SEQUENCE [LARGE SCALE GENOMIC DNA]</scope>
    <source>
        <strain evidence="3 4">HJ51</strain>
    </source>
</reference>
<evidence type="ECO:0000256" key="1">
    <source>
        <dbReference type="ARBA" id="ARBA00006594"/>
    </source>
</evidence>
<organism evidence="3 4">
    <name type="scientific">Pseudoalteromonas lipolytica</name>
    <dbReference type="NCBI Taxonomy" id="570156"/>
    <lineage>
        <taxon>Bacteria</taxon>
        <taxon>Pseudomonadati</taxon>
        <taxon>Pseudomonadota</taxon>
        <taxon>Gammaproteobacteria</taxon>
        <taxon>Alteromonadales</taxon>
        <taxon>Pseudoalteromonadaceae</taxon>
        <taxon>Pseudoalteromonas</taxon>
    </lineage>
</organism>
<dbReference type="InterPro" id="IPR029063">
    <property type="entry name" value="SAM-dependent_MTases_sf"/>
</dbReference>
<dbReference type="GO" id="GO:0003677">
    <property type="term" value="F:DNA binding"/>
    <property type="evidence" value="ECO:0007669"/>
    <property type="project" value="InterPro"/>
</dbReference>
<evidence type="ECO:0000259" key="2">
    <source>
        <dbReference type="Pfam" id="PF02384"/>
    </source>
</evidence>
<proteinExistence type="inferred from homology"/>
<evidence type="ECO:0000313" key="3">
    <source>
        <dbReference type="EMBL" id="AXV64180.1"/>
    </source>
</evidence>
<evidence type="ECO:0000313" key="4">
    <source>
        <dbReference type="Proteomes" id="UP000264605"/>
    </source>
</evidence>
<dbReference type="GO" id="GO:0008170">
    <property type="term" value="F:N-methyltransferase activity"/>
    <property type="evidence" value="ECO:0007669"/>
    <property type="project" value="InterPro"/>
</dbReference>
<gene>
    <name evidence="3" type="ORF">D0907_02290</name>
</gene>
<protein>
    <recommendedName>
        <fullName evidence="2">DNA methylase adenine-specific domain-containing protein</fullName>
    </recommendedName>
</protein>
<dbReference type="AlphaFoldDB" id="A0AAD0WBH7"/>
<dbReference type="GeneID" id="99504270"/>
<dbReference type="KEGG" id="pdj:D0907_02290"/>
<dbReference type="RefSeq" id="WP_118843959.1">
    <property type="nucleotide sequence ID" value="NZ_CP032090.1"/>
</dbReference>
<dbReference type="Gene3D" id="3.40.50.150">
    <property type="entry name" value="Vaccinia Virus protein VP39"/>
    <property type="match status" value="1"/>
</dbReference>
<dbReference type="InterPro" id="IPR003356">
    <property type="entry name" value="DNA_methylase_A-5"/>
</dbReference>
<dbReference type="Proteomes" id="UP000264605">
    <property type="component" value="Chromosome"/>
</dbReference>
<dbReference type="Pfam" id="PF02384">
    <property type="entry name" value="N6_Mtase"/>
    <property type="match status" value="1"/>
</dbReference>
<sequence length="243" mass="27970">MLTREEENKLVSDWTDAERNKLAKMHTKLMLGNAHKNLVKLIKQKSQEFAKTEPEFLEELINMFFQHITNNSINKKYYPYKYSFEWFRFFIEKLTAEKPYEDNLGCIFHEITNLNKKKLGQSFTSNDLSKLISALLNRSVTKIQTHRTFYEPTCGTGSLILATIGDSDCQVAEVTINDLDLTLVKACYIQLALNQLINRKHKTLIIRAFNGDTLTDFSKSHLVSQCFGEQPPNPEDSNFSTAA</sequence>
<comment type="similarity">
    <text evidence="1">Belongs to the N(4)/N(6)-methyltransferase family.</text>
</comment>
<dbReference type="EMBL" id="CP032090">
    <property type="protein sequence ID" value="AXV64180.1"/>
    <property type="molecule type" value="Genomic_DNA"/>
</dbReference>
<accession>A0AAD0WBH7</accession>
<feature type="domain" description="DNA methylase adenine-specific" evidence="2">
    <location>
        <begin position="108"/>
        <end position="177"/>
    </location>
</feature>
<dbReference type="SUPFAM" id="SSF53335">
    <property type="entry name" value="S-adenosyl-L-methionine-dependent methyltransferases"/>
    <property type="match status" value="1"/>
</dbReference>